<comment type="caution">
    <text evidence="3">The sequence shown here is derived from an EMBL/GenBank/DDBJ whole genome shotgun (WGS) entry which is preliminary data.</text>
</comment>
<keyword evidence="4" id="KW-1185">Reference proteome</keyword>
<reference evidence="3" key="2">
    <citation type="submission" date="2021-12" db="EMBL/GenBank/DDBJ databases">
        <title>Resequencing data analysis of finger millet.</title>
        <authorList>
            <person name="Hatakeyama M."/>
            <person name="Aluri S."/>
            <person name="Balachadran M.T."/>
            <person name="Sivarajan S.R."/>
            <person name="Poveda L."/>
            <person name="Shimizu-Inatsugi R."/>
            <person name="Schlapbach R."/>
            <person name="Sreeman S.M."/>
            <person name="Shimizu K.K."/>
        </authorList>
    </citation>
    <scope>NUCLEOTIDE SEQUENCE</scope>
</reference>
<evidence type="ECO:0000313" key="3">
    <source>
        <dbReference type="EMBL" id="GJN06068.1"/>
    </source>
</evidence>
<feature type="coiled-coil region" evidence="1">
    <location>
        <begin position="180"/>
        <end position="207"/>
    </location>
</feature>
<dbReference type="EMBL" id="BQKI01000012">
    <property type="protein sequence ID" value="GJN06068.1"/>
    <property type="molecule type" value="Genomic_DNA"/>
</dbReference>
<feature type="region of interest" description="Disordered" evidence="2">
    <location>
        <begin position="58"/>
        <end position="80"/>
    </location>
</feature>
<dbReference type="PANTHER" id="PTHR31149">
    <property type="entry name" value="EXPRESSED PROTEIN"/>
    <property type="match status" value="1"/>
</dbReference>
<dbReference type="GO" id="GO:0005886">
    <property type="term" value="C:plasma membrane"/>
    <property type="evidence" value="ECO:0007669"/>
    <property type="project" value="TreeGrafter"/>
</dbReference>
<organism evidence="3 4">
    <name type="scientific">Eleusine coracana subsp. coracana</name>
    <dbReference type="NCBI Taxonomy" id="191504"/>
    <lineage>
        <taxon>Eukaryota</taxon>
        <taxon>Viridiplantae</taxon>
        <taxon>Streptophyta</taxon>
        <taxon>Embryophyta</taxon>
        <taxon>Tracheophyta</taxon>
        <taxon>Spermatophyta</taxon>
        <taxon>Magnoliopsida</taxon>
        <taxon>Liliopsida</taxon>
        <taxon>Poales</taxon>
        <taxon>Poaceae</taxon>
        <taxon>PACMAD clade</taxon>
        <taxon>Chloridoideae</taxon>
        <taxon>Cynodonteae</taxon>
        <taxon>Eleusininae</taxon>
        <taxon>Eleusine</taxon>
    </lineage>
</organism>
<keyword evidence="1" id="KW-0175">Coiled coil</keyword>
<proteinExistence type="predicted"/>
<dbReference type="PANTHER" id="PTHR31149:SF18">
    <property type="entry name" value="OS01G0108000 PROTEIN"/>
    <property type="match status" value="1"/>
</dbReference>
<protein>
    <submittedName>
        <fullName evidence="3">Uncharacterized protein</fullName>
    </submittedName>
</protein>
<accession>A0AAV5D7E1</accession>
<reference evidence="3" key="1">
    <citation type="journal article" date="2018" name="DNA Res.">
        <title>Multiple hybrid de novo genome assembly of finger millet, an orphan allotetraploid crop.</title>
        <authorList>
            <person name="Hatakeyama M."/>
            <person name="Aluri S."/>
            <person name="Balachadran M.T."/>
            <person name="Sivarajan S.R."/>
            <person name="Patrignani A."/>
            <person name="Gruter S."/>
            <person name="Poveda L."/>
            <person name="Shimizu-Inatsugi R."/>
            <person name="Baeten J."/>
            <person name="Francoijs K.J."/>
            <person name="Nataraja K.N."/>
            <person name="Reddy Y.A.N."/>
            <person name="Phadnis S."/>
            <person name="Ravikumar R.L."/>
            <person name="Schlapbach R."/>
            <person name="Sreeman S.M."/>
            <person name="Shimizu K.K."/>
        </authorList>
    </citation>
    <scope>NUCLEOTIDE SEQUENCE</scope>
</reference>
<evidence type="ECO:0000256" key="2">
    <source>
        <dbReference type="SAM" id="MobiDB-lite"/>
    </source>
</evidence>
<evidence type="ECO:0000256" key="1">
    <source>
        <dbReference type="SAM" id="Coils"/>
    </source>
</evidence>
<name>A0AAV5D7E1_ELECO</name>
<dbReference type="AlphaFoldDB" id="A0AAV5D7E1"/>
<dbReference type="Proteomes" id="UP001054889">
    <property type="component" value="Unassembled WGS sequence"/>
</dbReference>
<evidence type="ECO:0000313" key="4">
    <source>
        <dbReference type="Proteomes" id="UP001054889"/>
    </source>
</evidence>
<gene>
    <name evidence="3" type="primary">ga23753</name>
    <name evidence="3" type="ORF">PR202_ga23753</name>
</gene>
<feature type="region of interest" description="Disordered" evidence="2">
    <location>
        <begin position="1"/>
        <end position="21"/>
    </location>
</feature>
<sequence length="325" mass="35495">MADNGVVDGGMLETATDGDDSAESLDVKIIAEHEIENKLVDLGGYVFEGDVGDEELYSLKKQPTRSENAANSNEKGKAKASALGLSPLPPRVGLLPGNSAQGGVTCLEWRESAVSRSRPGRVAPDRHPRAALWTARGGLFRGVPLRPAEQTCAPPRRNDRLCGNVMRASRGDARASAVLTQELAIKVKEREEEIAQLRKHLADYSAKAFDQQQQDLIDAASKALSYRQDIIEENIRLTYALQTAQQERSTFISSLLPLLSEYDSLHPSVPDAQSIVSNLKVLFKHLQEQLLVTENFEVALFANLDGAGEIKGVTVPDYSMAYRIV</sequence>